<protein>
    <submittedName>
        <fullName evidence="2">Uncharacterized protein</fullName>
    </submittedName>
</protein>
<reference evidence="2" key="1">
    <citation type="submission" date="2019-02" db="EMBL/GenBank/DDBJ databases">
        <authorList>
            <person name="Gruber-Vodicka R. H."/>
            <person name="Seah K. B. B."/>
        </authorList>
    </citation>
    <scope>NUCLEOTIDE SEQUENCE</scope>
    <source>
        <strain evidence="2">BECK_S312</strain>
    </source>
</reference>
<dbReference type="AlphaFoldDB" id="A0A450WSL7"/>
<organism evidence="2">
    <name type="scientific">Candidatus Kentrum sp. LPFa</name>
    <dbReference type="NCBI Taxonomy" id="2126335"/>
    <lineage>
        <taxon>Bacteria</taxon>
        <taxon>Pseudomonadati</taxon>
        <taxon>Pseudomonadota</taxon>
        <taxon>Gammaproteobacteria</taxon>
        <taxon>Candidatus Kentrum</taxon>
    </lineage>
</organism>
<proteinExistence type="predicted"/>
<gene>
    <name evidence="2" type="ORF">BECKLPF1236A_GA0070988_102454</name>
</gene>
<sequence>MKRVPITLENETTTPVGRIELRVTRQKCIKGPKRSLARGFARCHSTFEPCAFGIIIDERDRRTKSNDTKGQSNGNGKVFSNLKMILK</sequence>
<dbReference type="EMBL" id="CAADFM010000245">
    <property type="protein sequence ID" value="VFK19994.1"/>
    <property type="molecule type" value="Genomic_DNA"/>
</dbReference>
<feature type="region of interest" description="Disordered" evidence="1">
    <location>
        <begin position="62"/>
        <end position="87"/>
    </location>
</feature>
<evidence type="ECO:0000313" key="2">
    <source>
        <dbReference type="EMBL" id="VFK19994.1"/>
    </source>
</evidence>
<evidence type="ECO:0000256" key="1">
    <source>
        <dbReference type="SAM" id="MobiDB-lite"/>
    </source>
</evidence>
<accession>A0A450WSL7</accession>
<name>A0A450WSL7_9GAMM</name>